<reference evidence="3" key="2">
    <citation type="journal article" date="2010" name="Science">
        <title>The genome of the Western clawed frog Xenopus tropicalis.</title>
        <authorList>
            <person name="Hellsten U."/>
            <person name="Harland R.M."/>
            <person name="Gilchrist M.J."/>
            <person name="Hendrix D."/>
            <person name="Jurka J."/>
            <person name="Kapitonov V."/>
            <person name="Ovcharenko I."/>
            <person name="Putnam N.H."/>
            <person name="Shu S."/>
            <person name="Taher L."/>
            <person name="Blitz I.L."/>
            <person name="Blumberg B."/>
            <person name="Dichmann D.S."/>
            <person name="Dubchak I."/>
            <person name="Amaya E."/>
            <person name="Detter J.C."/>
            <person name="Fletcher R."/>
            <person name="Gerhard D.S."/>
            <person name="Goodstein D."/>
            <person name="Graves T."/>
            <person name="Grigoriev I.V."/>
            <person name="Grimwood J."/>
            <person name="Kawashima T."/>
            <person name="Lindquist E."/>
            <person name="Lucas S.M."/>
            <person name="Mead P.E."/>
            <person name="Mitros T."/>
            <person name="Ogino H."/>
            <person name="Ohta Y."/>
            <person name="Poliakov A.V."/>
            <person name="Pollet N."/>
            <person name="Robert J."/>
            <person name="Salamov A."/>
            <person name="Sater A.K."/>
            <person name="Schmutz J."/>
            <person name="Terry A."/>
            <person name="Vize P.D."/>
            <person name="Warren W.C."/>
            <person name="Wells D."/>
            <person name="Wills A."/>
            <person name="Wilson R.K."/>
            <person name="Zimmerman L.B."/>
            <person name="Zorn A.M."/>
            <person name="Grainger R."/>
            <person name="Grammer T."/>
            <person name="Khokha M.K."/>
            <person name="Richardson P.M."/>
            <person name="Rokhsar D.S."/>
        </authorList>
    </citation>
    <scope>NUCLEOTIDE SEQUENCE [LARGE SCALE GENOMIC DNA]</scope>
    <source>
        <strain evidence="3">Nigerian</strain>
    </source>
</reference>
<dbReference type="EMBL" id="KV460576">
    <property type="protein sequence ID" value="OCA16694.1"/>
    <property type="molecule type" value="Genomic_DNA"/>
</dbReference>
<name>A0A1B8Y193_XENTR</name>
<keyword evidence="2" id="KW-1133">Transmembrane helix</keyword>
<protein>
    <submittedName>
        <fullName evidence="3">Uncharacterized protein</fullName>
    </submittedName>
</protein>
<dbReference type="AlphaFoldDB" id="A0A1B8Y193"/>
<reference evidence="3" key="1">
    <citation type="submission" date="2009-11" db="EMBL/GenBank/DDBJ databases">
        <authorList>
            <consortium name="US DOE Joint Genome Institute (JGI-PGF)"/>
            <person name="Ottilar R."/>
            <person name="Schmutz J."/>
            <person name="Salamov A."/>
            <person name="Cheng J.F."/>
            <person name="Lucas S."/>
            <person name="Pitluck S."/>
            <person name="Gundlach H."/>
            <person name="Guo Y."/>
            <person name="Haberer G."/>
            <person name="Nasrallah J."/>
            <person name="Mayer K.F.X."/>
            <person name="van de Peer Y."/>
            <person name="Weigel D."/>
            <person name="Grigoriev I.V."/>
        </authorList>
    </citation>
    <scope>NUCLEOTIDE SEQUENCE</scope>
    <source>
        <strain evidence="3">Nigerian</strain>
    </source>
</reference>
<organism evidence="3">
    <name type="scientific">Xenopus tropicalis</name>
    <name type="common">Western clawed frog</name>
    <name type="synonym">Silurana tropicalis</name>
    <dbReference type="NCBI Taxonomy" id="8364"/>
    <lineage>
        <taxon>Eukaryota</taxon>
        <taxon>Metazoa</taxon>
        <taxon>Chordata</taxon>
        <taxon>Craniata</taxon>
        <taxon>Vertebrata</taxon>
        <taxon>Euteleostomi</taxon>
        <taxon>Amphibia</taxon>
        <taxon>Batrachia</taxon>
        <taxon>Anura</taxon>
        <taxon>Pipoidea</taxon>
        <taxon>Pipidae</taxon>
        <taxon>Xenopodinae</taxon>
        <taxon>Xenopus</taxon>
        <taxon>Silurana</taxon>
    </lineage>
</organism>
<keyword evidence="2" id="KW-0812">Transmembrane</keyword>
<evidence type="ECO:0000256" key="2">
    <source>
        <dbReference type="SAM" id="Phobius"/>
    </source>
</evidence>
<feature type="transmembrane region" description="Helical" evidence="2">
    <location>
        <begin position="12"/>
        <end position="34"/>
    </location>
</feature>
<keyword evidence="2" id="KW-0472">Membrane</keyword>
<reference evidence="3" key="3">
    <citation type="submission" date="2016-05" db="EMBL/GenBank/DDBJ databases">
        <title>WGS assembly of Xenopus tropicalis.</title>
        <authorList>
            <person name="Sessions A."/>
            <person name="Jenkins J."/>
            <person name="Mitros T."/>
            <person name="Lyons J.T."/>
            <person name="Dichmann D.S."/>
            <person name="Robert J."/>
            <person name="Harland R.M."/>
            <person name="Rokhsar D.S."/>
        </authorList>
    </citation>
    <scope>NUCLEOTIDE SEQUENCE</scope>
    <source>
        <strain evidence="3">Nigerian</strain>
    </source>
</reference>
<feature type="compositionally biased region" description="Basic and acidic residues" evidence="1">
    <location>
        <begin position="63"/>
        <end position="73"/>
    </location>
</feature>
<proteinExistence type="predicted"/>
<evidence type="ECO:0000313" key="3">
    <source>
        <dbReference type="EMBL" id="OCA16694.1"/>
    </source>
</evidence>
<evidence type="ECO:0000256" key="1">
    <source>
        <dbReference type="SAM" id="MobiDB-lite"/>
    </source>
</evidence>
<feature type="region of interest" description="Disordered" evidence="1">
    <location>
        <begin position="50"/>
        <end position="73"/>
    </location>
</feature>
<gene>
    <name evidence="3" type="ORF">XENTR_v90027991mg</name>
</gene>
<sequence>MVQLITLDLFSIKIISIVSTFLLQNVSFCFVFSVKRLYLHDNSRRATETGRKLSPMEIGNNHHLGDQKRRLWW</sequence>
<accession>A0A1B8Y193</accession>